<keyword evidence="16" id="KW-1185">Reference proteome</keyword>
<evidence type="ECO:0000256" key="9">
    <source>
        <dbReference type="ARBA" id="ARBA00022776"/>
    </source>
</evidence>
<comment type="subcellular location">
    <subcellularLocation>
        <location evidence="2">Chromosome</location>
        <location evidence="2">Centromere</location>
        <location evidence="2">Kinetochore</location>
    </subcellularLocation>
    <subcellularLocation>
        <location evidence="1">Membrane</location>
        <topology evidence="1">Multi-pass membrane protein</topology>
    </subcellularLocation>
</comment>
<keyword evidence="14" id="KW-0137">Centromere</keyword>
<protein>
    <submittedName>
        <fullName evidence="15">Transmembrane 9 super member 1</fullName>
    </submittedName>
</protein>
<evidence type="ECO:0000313" key="15">
    <source>
        <dbReference type="EMBL" id="KAJ7350994.1"/>
    </source>
</evidence>
<dbReference type="InterPro" id="IPR004240">
    <property type="entry name" value="EMP70"/>
</dbReference>
<dbReference type="PANTHER" id="PTHR15995">
    <property type="entry name" value="PROTEIN ZWILCH HOMOLOG"/>
    <property type="match status" value="1"/>
</dbReference>
<keyword evidence="12" id="KW-0472">Membrane</keyword>
<evidence type="ECO:0000256" key="13">
    <source>
        <dbReference type="ARBA" id="ARBA00023306"/>
    </source>
</evidence>
<dbReference type="GO" id="GO:0016020">
    <property type="term" value="C:membrane"/>
    <property type="evidence" value="ECO:0007669"/>
    <property type="project" value="UniProtKB-SubCell"/>
</dbReference>
<keyword evidence="11" id="KW-1133">Transmembrane helix</keyword>
<comment type="similarity">
    <text evidence="4">Belongs to the ZWILCH family.</text>
</comment>
<evidence type="ECO:0000256" key="12">
    <source>
        <dbReference type="ARBA" id="ARBA00023136"/>
    </source>
</evidence>
<keyword evidence="7 15" id="KW-0812">Transmembrane</keyword>
<accession>A0A9W9YHS9</accession>
<evidence type="ECO:0000256" key="8">
    <source>
        <dbReference type="ARBA" id="ARBA00022729"/>
    </source>
</evidence>
<evidence type="ECO:0000256" key="5">
    <source>
        <dbReference type="ARBA" id="ARBA00022454"/>
    </source>
</evidence>
<dbReference type="EMBL" id="MU827371">
    <property type="protein sequence ID" value="KAJ7350994.1"/>
    <property type="molecule type" value="Genomic_DNA"/>
</dbReference>
<reference evidence="15" key="1">
    <citation type="submission" date="2023-01" db="EMBL/GenBank/DDBJ databases">
        <title>Genome assembly of the deep-sea coral Lophelia pertusa.</title>
        <authorList>
            <person name="Herrera S."/>
            <person name="Cordes E."/>
        </authorList>
    </citation>
    <scope>NUCLEOTIDE SEQUENCE</scope>
    <source>
        <strain evidence="15">USNM1676648</strain>
        <tissue evidence="15">Polyp</tissue>
    </source>
</reference>
<comment type="caution">
    <text evidence="15">The sequence shown here is derived from an EMBL/GenBank/DDBJ whole genome shotgun (WGS) entry which is preliminary data.</text>
</comment>
<dbReference type="GO" id="GO:0034501">
    <property type="term" value="P:protein localization to kinetochore"/>
    <property type="evidence" value="ECO:0007669"/>
    <property type="project" value="TreeGrafter"/>
</dbReference>
<dbReference type="Proteomes" id="UP001163046">
    <property type="component" value="Unassembled WGS sequence"/>
</dbReference>
<dbReference type="AlphaFoldDB" id="A0A9W9YHS9"/>
<evidence type="ECO:0000256" key="11">
    <source>
        <dbReference type="ARBA" id="ARBA00022989"/>
    </source>
</evidence>
<evidence type="ECO:0000256" key="6">
    <source>
        <dbReference type="ARBA" id="ARBA00022618"/>
    </source>
</evidence>
<evidence type="ECO:0000256" key="4">
    <source>
        <dbReference type="ARBA" id="ARBA00009062"/>
    </source>
</evidence>
<proteinExistence type="inferred from homology"/>
<evidence type="ECO:0000256" key="3">
    <source>
        <dbReference type="ARBA" id="ARBA00005227"/>
    </source>
</evidence>
<dbReference type="GO" id="GO:1990423">
    <property type="term" value="C:RZZ complex"/>
    <property type="evidence" value="ECO:0007669"/>
    <property type="project" value="InterPro"/>
</dbReference>
<keyword evidence="5" id="KW-0158">Chromosome</keyword>
<dbReference type="InterPro" id="IPR018630">
    <property type="entry name" value="Zwilch"/>
</dbReference>
<keyword evidence="9" id="KW-0498">Mitosis</keyword>
<sequence>MGQLASYLDNNVPLLTRVSNVKKLHQTLELVVTAKSVTRLGHEKPTIPDAKCPDPVFSLSLPAFGSTSGAAVKSICASSNPAVWCVAIKSKTKIGSHTTIVQLSTSHPGNIGVSESPGYDDTELNDEDFDPDKDQFQYFLSCAKQVEPSQFNTGEVLDGDRMAVAMHEIMFKEQVQNKELCTVSLNRKEIGQLQEAIEDLYYFEFVLGKYSPIFTLKTQDYFLSLYANALRGSLQQFEVWVYVDGNNPQGITYLATVPEENWANSNRDSKTKDSGTDGRKSMRHVIYTSKNEPLTN</sequence>
<dbReference type="GO" id="GO:0051301">
    <property type="term" value="P:cell division"/>
    <property type="evidence" value="ECO:0007669"/>
    <property type="project" value="UniProtKB-KW"/>
</dbReference>
<evidence type="ECO:0000256" key="7">
    <source>
        <dbReference type="ARBA" id="ARBA00022692"/>
    </source>
</evidence>
<keyword evidence="6" id="KW-0132">Cell division</keyword>
<name>A0A9W9YHS9_9CNID</name>
<keyword evidence="10" id="KW-0995">Kinetochore</keyword>
<comment type="similarity">
    <text evidence="3">Belongs to the nonaspanin (TM9SF) (TC 9.A.2) family.</text>
</comment>
<keyword evidence="8" id="KW-0732">Signal</keyword>
<organism evidence="15 16">
    <name type="scientific">Desmophyllum pertusum</name>
    <dbReference type="NCBI Taxonomy" id="174260"/>
    <lineage>
        <taxon>Eukaryota</taxon>
        <taxon>Metazoa</taxon>
        <taxon>Cnidaria</taxon>
        <taxon>Anthozoa</taxon>
        <taxon>Hexacorallia</taxon>
        <taxon>Scleractinia</taxon>
        <taxon>Caryophylliina</taxon>
        <taxon>Caryophylliidae</taxon>
        <taxon>Desmophyllum</taxon>
    </lineage>
</organism>
<evidence type="ECO:0000256" key="14">
    <source>
        <dbReference type="ARBA" id="ARBA00023328"/>
    </source>
</evidence>
<dbReference type="Pfam" id="PF02990">
    <property type="entry name" value="EMP70"/>
    <property type="match status" value="1"/>
</dbReference>
<evidence type="ECO:0000313" key="16">
    <source>
        <dbReference type="Proteomes" id="UP001163046"/>
    </source>
</evidence>
<evidence type="ECO:0000256" key="2">
    <source>
        <dbReference type="ARBA" id="ARBA00004629"/>
    </source>
</evidence>
<dbReference type="OrthoDB" id="1666796at2759"/>
<dbReference type="GO" id="GO:0007094">
    <property type="term" value="P:mitotic spindle assembly checkpoint signaling"/>
    <property type="evidence" value="ECO:0007669"/>
    <property type="project" value="TreeGrafter"/>
</dbReference>
<keyword evidence="13" id="KW-0131">Cell cycle</keyword>
<gene>
    <name evidence="15" type="primary">TM9SF1_2</name>
    <name evidence="15" type="ORF">OS493_037351</name>
</gene>
<evidence type="ECO:0000256" key="1">
    <source>
        <dbReference type="ARBA" id="ARBA00004141"/>
    </source>
</evidence>
<evidence type="ECO:0000256" key="10">
    <source>
        <dbReference type="ARBA" id="ARBA00022838"/>
    </source>
</evidence>
<dbReference type="PANTHER" id="PTHR15995:SF1">
    <property type="entry name" value="PROTEIN ZWILCH HOMOLOG"/>
    <property type="match status" value="1"/>
</dbReference>